<keyword evidence="5 7" id="KW-0720">Serine protease</keyword>
<gene>
    <name evidence="7" type="primary">clpP</name>
    <name evidence="13" type="ORF">FGL95_05770</name>
</gene>
<protein>
    <recommendedName>
        <fullName evidence="7 12">ATP-dependent Clp protease proteolytic subunit</fullName>
        <ecNumber evidence="7 10">3.4.21.92</ecNumber>
    </recommendedName>
    <alternativeName>
        <fullName evidence="7">Endopeptidase Clp</fullName>
    </alternativeName>
</protein>
<feature type="active site" evidence="8">
    <location>
        <position position="119"/>
    </location>
</feature>
<dbReference type="PANTHER" id="PTHR10381:SF26">
    <property type="entry name" value="ATP-DEPENDENT CLP PROTEASE PROTEOLYTIC SUBUNIT-LIKE-RELATED"/>
    <property type="match status" value="1"/>
</dbReference>
<comment type="subunit">
    <text evidence="7">Fourteen ClpP subunits assemble into 2 heptameric rings which stack back to back to give a disk-like structure with a central cavity, resembling the structure of eukaryotic proteasomes.</text>
</comment>
<feature type="active site" description="Nucleophile" evidence="7">
    <location>
        <position position="119"/>
    </location>
</feature>
<dbReference type="SUPFAM" id="SSF52096">
    <property type="entry name" value="ClpP/crotonase"/>
    <property type="match status" value="1"/>
</dbReference>
<dbReference type="RefSeq" id="WP_169585302.1">
    <property type="nucleotide sequence ID" value="NZ_VCQU01000002.1"/>
</dbReference>
<evidence type="ECO:0000256" key="1">
    <source>
        <dbReference type="ARBA" id="ARBA00007039"/>
    </source>
</evidence>
<keyword evidence="3 7" id="KW-0645">Protease</keyword>
<evidence type="ECO:0000256" key="7">
    <source>
        <dbReference type="HAMAP-Rule" id="MF_00444"/>
    </source>
</evidence>
<evidence type="ECO:0000256" key="12">
    <source>
        <dbReference type="RuleBase" id="RU003567"/>
    </source>
</evidence>
<dbReference type="EMBL" id="VCQU01000002">
    <property type="protein sequence ID" value="NMN94544.1"/>
    <property type="molecule type" value="Genomic_DNA"/>
</dbReference>
<evidence type="ECO:0000256" key="3">
    <source>
        <dbReference type="ARBA" id="ARBA00022670"/>
    </source>
</evidence>
<dbReference type="Gene3D" id="3.90.226.10">
    <property type="entry name" value="2-enoyl-CoA Hydratase, Chain A, domain 1"/>
    <property type="match status" value="1"/>
</dbReference>
<dbReference type="Proteomes" id="UP000535543">
    <property type="component" value="Unassembled WGS sequence"/>
</dbReference>
<evidence type="ECO:0000313" key="13">
    <source>
        <dbReference type="EMBL" id="NMN94544.1"/>
    </source>
</evidence>
<feature type="active site" evidence="7 9">
    <location>
        <position position="144"/>
    </location>
</feature>
<dbReference type="GO" id="GO:0006515">
    <property type="term" value="P:protein quality control for misfolded or incompletely synthesized proteins"/>
    <property type="evidence" value="ECO:0007669"/>
    <property type="project" value="TreeGrafter"/>
</dbReference>
<organism evidence="13 14">
    <name type="scientific">Antrihabitans stalactiti</name>
    <dbReference type="NCBI Taxonomy" id="2584121"/>
    <lineage>
        <taxon>Bacteria</taxon>
        <taxon>Bacillati</taxon>
        <taxon>Actinomycetota</taxon>
        <taxon>Actinomycetes</taxon>
        <taxon>Mycobacteriales</taxon>
        <taxon>Nocardiaceae</taxon>
        <taxon>Antrihabitans</taxon>
    </lineage>
</organism>
<dbReference type="GO" id="GO:0004176">
    <property type="term" value="F:ATP-dependent peptidase activity"/>
    <property type="evidence" value="ECO:0007669"/>
    <property type="project" value="InterPro"/>
</dbReference>
<dbReference type="GO" id="GO:0005737">
    <property type="term" value="C:cytoplasm"/>
    <property type="evidence" value="ECO:0007669"/>
    <property type="project" value="UniProtKB-SubCell"/>
</dbReference>
<dbReference type="InterPro" id="IPR029045">
    <property type="entry name" value="ClpP/crotonase-like_dom_sf"/>
</dbReference>
<evidence type="ECO:0000256" key="8">
    <source>
        <dbReference type="PROSITE-ProRule" id="PRU10085"/>
    </source>
</evidence>
<evidence type="ECO:0000256" key="6">
    <source>
        <dbReference type="ARBA" id="ARBA00034021"/>
    </source>
</evidence>
<keyword evidence="4 7" id="KW-0378">Hydrolase</keyword>
<dbReference type="InterPro" id="IPR001907">
    <property type="entry name" value="ClpP"/>
</dbReference>
<reference evidence="13 14" key="2">
    <citation type="submission" date="2020-06" db="EMBL/GenBank/DDBJ databases">
        <title>Antribacter stalactiti gen. nov., sp. nov., a new member of the family Nacardiaceae isolated from a cave.</title>
        <authorList>
            <person name="Kim I.S."/>
        </authorList>
    </citation>
    <scope>NUCLEOTIDE SEQUENCE [LARGE SCALE GENOMIC DNA]</scope>
    <source>
        <strain evidence="13 14">YC2-7</strain>
    </source>
</reference>
<proteinExistence type="inferred from homology"/>
<evidence type="ECO:0000256" key="9">
    <source>
        <dbReference type="PROSITE-ProRule" id="PRU10086"/>
    </source>
</evidence>
<dbReference type="NCBIfam" id="NF009205">
    <property type="entry name" value="PRK12553.1"/>
    <property type="match status" value="1"/>
</dbReference>
<dbReference type="EC" id="3.4.21.92" evidence="7 10"/>
<dbReference type="Pfam" id="PF00574">
    <property type="entry name" value="CLP_protease"/>
    <property type="match status" value="1"/>
</dbReference>
<dbReference type="HAMAP" id="MF_00444">
    <property type="entry name" value="ClpP"/>
    <property type="match status" value="1"/>
</dbReference>
<accession>A0A848KBJ3</accession>
<evidence type="ECO:0000313" key="14">
    <source>
        <dbReference type="Proteomes" id="UP000535543"/>
    </source>
</evidence>
<dbReference type="GO" id="GO:0009368">
    <property type="term" value="C:endopeptidase Clp complex"/>
    <property type="evidence" value="ECO:0007669"/>
    <property type="project" value="TreeGrafter"/>
</dbReference>
<dbReference type="CDD" id="cd07017">
    <property type="entry name" value="S14_ClpP_2"/>
    <property type="match status" value="1"/>
</dbReference>
<evidence type="ECO:0000256" key="2">
    <source>
        <dbReference type="ARBA" id="ARBA00022490"/>
    </source>
</evidence>
<dbReference type="PROSITE" id="PS00382">
    <property type="entry name" value="CLP_PROTEASE_HIS"/>
    <property type="match status" value="1"/>
</dbReference>
<sequence>MANLFDPRLAPGAAPMNAPQSRYILPQFTEQTTYGVKTSDPYNKLFEERIIFLGSQVDDVSANDLMAQLLVLESQDPDRDITMYINSPGGSFTALMAIYDTMQYVRADIVTVCLGQAASAAAVLLAAGTPGKRACLPNARVLIHQPSVEGGIQGQVSDLEIQAAEIERMRRLMETTLAHHTGKDADVIRKDTDRDKILTAQEAVDYGIIDTVFGYRKLSAQK</sequence>
<evidence type="ECO:0000256" key="10">
    <source>
        <dbReference type="RuleBase" id="RU000549"/>
    </source>
</evidence>
<dbReference type="NCBIfam" id="NF001368">
    <property type="entry name" value="PRK00277.1"/>
    <property type="match status" value="1"/>
</dbReference>
<dbReference type="PRINTS" id="PR00127">
    <property type="entry name" value="CLPPROTEASEP"/>
</dbReference>
<comment type="subcellular location">
    <subcellularLocation>
        <location evidence="7">Cytoplasm</location>
    </subcellularLocation>
</comment>
<dbReference type="GO" id="GO:0051117">
    <property type="term" value="F:ATPase binding"/>
    <property type="evidence" value="ECO:0007669"/>
    <property type="project" value="TreeGrafter"/>
</dbReference>
<dbReference type="InterPro" id="IPR033135">
    <property type="entry name" value="ClpP_His_AS"/>
</dbReference>
<dbReference type="PROSITE" id="PS00381">
    <property type="entry name" value="CLP_PROTEASE_SER"/>
    <property type="match status" value="1"/>
</dbReference>
<dbReference type="InterPro" id="IPR018215">
    <property type="entry name" value="ClpP_Ser_AS"/>
</dbReference>
<evidence type="ECO:0000256" key="11">
    <source>
        <dbReference type="RuleBase" id="RU000550"/>
    </source>
</evidence>
<evidence type="ECO:0000256" key="5">
    <source>
        <dbReference type="ARBA" id="ARBA00022825"/>
    </source>
</evidence>
<name>A0A848KBJ3_9NOCA</name>
<dbReference type="FunFam" id="3.90.226.10:FF:000002">
    <property type="entry name" value="ATP-dependent Clp protease proteolytic subunit"/>
    <property type="match status" value="1"/>
</dbReference>
<dbReference type="AlphaFoldDB" id="A0A848KBJ3"/>
<dbReference type="PANTHER" id="PTHR10381">
    <property type="entry name" value="ATP-DEPENDENT CLP PROTEASE PROTEOLYTIC SUBUNIT"/>
    <property type="match status" value="1"/>
</dbReference>
<keyword evidence="2 7" id="KW-0963">Cytoplasm</keyword>
<comment type="function">
    <text evidence="7 11">Cleaves peptides in various proteins in a process that requires ATP hydrolysis. Has a chymotrypsin-like activity. Plays a major role in the degradation of misfolded proteins.</text>
</comment>
<evidence type="ECO:0000256" key="4">
    <source>
        <dbReference type="ARBA" id="ARBA00022801"/>
    </source>
</evidence>
<dbReference type="InterPro" id="IPR023562">
    <property type="entry name" value="ClpP/TepA"/>
</dbReference>
<comment type="similarity">
    <text evidence="1 7 12">Belongs to the peptidase S14 family.</text>
</comment>
<keyword evidence="14" id="KW-1185">Reference proteome</keyword>
<reference evidence="13 14" key="1">
    <citation type="submission" date="2019-05" db="EMBL/GenBank/DDBJ databases">
        <authorList>
            <person name="Lee S.D."/>
        </authorList>
    </citation>
    <scope>NUCLEOTIDE SEQUENCE [LARGE SCALE GENOMIC DNA]</scope>
    <source>
        <strain evidence="13 14">YC2-7</strain>
    </source>
</reference>
<dbReference type="GO" id="GO:0004252">
    <property type="term" value="F:serine-type endopeptidase activity"/>
    <property type="evidence" value="ECO:0007669"/>
    <property type="project" value="UniProtKB-UniRule"/>
</dbReference>
<comment type="caution">
    <text evidence="13">The sequence shown here is derived from an EMBL/GenBank/DDBJ whole genome shotgun (WGS) entry which is preliminary data.</text>
</comment>
<comment type="catalytic activity">
    <reaction evidence="6 7 9">
        <text>Hydrolysis of proteins to small peptides in the presence of ATP and magnesium. alpha-casein is the usual test substrate. In the absence of ATP, only oligopeptides shorter than five residues are hydrolyzed (such as succinyl-Leu-Tyr-|-NHMec, and Leu-Tyr-Leu-|-Tyr-Trp, in which cleavage of the -Tyr-|-Leu- and -Tyr-|-Trp bonds also occurs).</text>
        <dbReference type="EC" id="3.4.21.92"/>
    </reaction>
</comment>